<keyword evidence="1" id="KW-0479">Metal-binding</keyword>
<dbReference type="EMBL" id="CP001618">
    <property type="protein sequence ID" value="ACQ78708.1"/>
    <property type="molecule type" value="Genomic_DNA"/>
</dbReference>
<dbReference type="InterPro" id="IPR013096">
    <property type="entry name" value="Cupin_2"/>
</dbReference>
<name>C5BX33_BEUC1</name>
<dbReference type="RefSeq" id="WP_012725488.1">
    <property type="nucleotide sequence ID" value="NC_012669.1"/>
</dbReference>
<dbReference type="GO" id="GO:0046872">
    <property type="term" value="F:metal ion binding"/>
    <property type="evidence" value="ECO:0007669"/>
    <property type="project" value="UniProtKB-KW"/>
</dbReference>
<evidence type="ECO:0000256" key="1">
    <source>
        <dbReference type="ARBA" id="ARBA00022723"/>
    </source>
</evidence>
<dbReference type="SUPFAM" id="SSF51182">
    <property type="entry name" value="RmlC-like cupins"/>
    <property type="match status" value="1"/>
</dbReference>
<sequence>MLIVAKEADLRIGTGRTVRFEGEGYGSGISYFHVENEPGQGPDAHVHPYSETWVVLAGTAHMRTADGETLAHAGDVVVVGPDTAHAFRAAGTETLRMMCIHASPRIQQEFLADDESERLAVAF</sequence>
<protein>
    <submittedName>
        <fullName evidence="3">Cupin 2 conserved barrel domain protein</fullName>
    </submittedName>
</protein>
<accession>C5BX33</accession>
<dbReference type="PANTHER" id="PTHR35848">
    <property type="entry name" value="OXALATE-BINDING PROTEIN"/>
    <property type="match status" value="1"/>
</dbReference>
<dbReference type="STRING" id="471853.Bcav_0445"/>
<dbReference type="InterPro" id="IPR011051">
    <property type="entry name" value="RmlC_Cupin_sf"/>
</dbReference>
<proteinExistence type="predicted"/>
<dbReference type="Gene3D" id="2.60.120.10">
    <property type="entry name" value="Jelly Rolls"/>
    <property type="match status" value="1"/>
</dbReference>
<evidence type="ECO:0000313" key="3">
    <source>
        <dbReference type="EMBL" id="ACQ78708.1"/>
    </source>
</evidence>
<gene>
    <name evidence="3" type="ordered locus">Bcav_0445</name>
</gene>
<evidence type="ECO:0000259" key="2">
    <source>
        <dbReference type="Pfam" id="PF07883"/>
    </source>
</evidence>
<reference evidence="3 4" key="1">
    <citation type="journal article" date="2009" name="Stand. Genomic Sci.">
        <title>Complete genome sequence of Beutenbergia cavernae type strain (HKI 0122).</title>
        <authorList>
            <person name="Land M."/>
            <person name="Pukall R."/>
            <person name="Abt B."/>
            <person name="Goker M."/>
            <person name="Rohde M."/>
            <person name="Glavina Del Rio T."/>
            <person name="Tice H."/>
            <person name="Copeland A."/>
            <person name="Cheng J.F."/>
            <person name="Lucas S."/>
            <person name="Chen F."/>
            <person name="Nolan M."/>
            <person name="Bruce D."/>
            <person name="Goodwin L."/>
            <person name="Pitluck S."/>
            <person name="Ivanova N."/>
            <person name="Mavromatis K."/>
            <person name="Ovchinnikova G."/>
            <person name="Pati A."/>
            <person name="Chen A."/>
            <person name="Palaniappan K."/>
            <person name="Hauser L."/>
            <person name="Chang Y.J."/>
            <person name="Jefferies C.C."/>
            <person name="Saunders E."/>
            <person name="Brettin T."/>
            <person name="Detter J.C."/>
            <person name="Han C."/>
            <person name="Chain P."/>
            <person name="Bristow J."/>
            <person name="Eisen J.A."/>
            <person name="Markowitz V."/>
            <person name="Hugenholtz P."/>
            <person name="Kyrpides N.C."/>
            <person name="Klenk H.P."/>
            <person name="Lapidus A."/>
        </authorList>
    </citation>
    <scope>NUCLEOTIDE SEQUENCE [LARGE SCALE GENOMIC DNA]</scope>
    <source>
        <strain evidence="4">ATCC BAA-8 / DSM 12333 / NBRC 16432</strain>
    </source>
</reference>
<dbReference type="InterPro" id="IPR051610">
    <property type="entry name" value="GPI/OXD"/>
</dbReference>
<dbReference type="HOGENOM" id="CLU_155086_0_0_11"/>
<feature type="domain" description="Cupin type-2" evidence="2">
    <location>
        <begin position="33"/>
        <end position="100"/>
    </location>
</feature>
<dbReference type="Proteomes" id="UP000007962">
    <property type="component" value="Chromosome"/>
</dbReference>
<organism evidence="3 4">
    <name type="scientific">Beutenbergia cavernae (strain ATCC BAA-8 / DSM 12333 / CCUG 43141 / JCM 11478 / NBRC 16432 / NCIMB 13614 / HKI 0122)</name>
    <dbReference type="NCBI Taxonomy" id="471853"/>
    <lineage>
        <taxon>Bacteria</taxon>
        <taxon>Bacillati</taxon>
        <taxon>Actinomycetota</taxon>
        <taxon>Actinomycetes</taxon>
        <taxon>Micrococcales</taxon>
        <taxon>Beutenbergiaceae</taxon>
        <taxon>Beutenbergia</taxon>
    </lineage>
</organism>
<keyword evidence="4" id="KW-1185">Reference proteome</keyword>
<dbReference type="AlphaFoldDB" id="C5BX33"/>
<evidence type="ECO:0000313" key="4">
    <source>
        <dbReference type="Proteomes" id="UP000007962"/>
    </source>
</evidence>
<dbReference type="Pfam" id="PF07883">
    <property type="entry name" value="Cupin_2"/>
    <property type="match status" value="1"/>
</dbReference>
<dbReference type="eggNOG" id="COG0662">
    <property type="taxonomic scope" value="Bacteria"/>
</dbReference>
<dbReference type="KEGG" id="bcv:Bcav_0445"/>
<dbReference type="InterPro" id="IPR014710">
    <property type="entry name" value="RmlC-like_jellyroll"/>
</dbReference>
<dbReference type="PANTHER" id="PTHR35848:SF6">
    <property type="entry name" value="CUPIN TYPE-2 DOMAIN-CONTAINING PROTEIN"/>
    <property type="match status" value="1"/>
</dbReference>
<dbReference type="OrthoDB" id="122936at2"/>